<comment type="caution">
    <text evidence="1">The sequence shown here is derived from an EMBL/GenBank/DDBJ whole genome shotgun (WGS) entry which is preliminary data.</text>
</comment>
<proteinExistence type="predicted"/>
<evidence type="ECO:0000313" key="1">
    <source>
        <dbReference type="EMBL" id="RBQ20719.1"/>
    </source>
</evidence>
<dbReference type="GO" id="GO:0003677">
    <property type="term" value="F:DNA binding"/>
    <property type="evidence" value="ECO:0007669"/>
    <property type="project" value="InterPro"/>
</dbReference>
<reference evidence="1 2" key="1">
    <citation type="submission" date="2018-06" db="EMBL/GenBank/DDBJ databases">
        <title>Sphaerisporangium craniellae sp. nov., isolated from a marine sponge in the South China Sea.</title>
        <authorList>
            <person name="Li L."/>
        </authorList>
    </citation>
    <scope>NUCLEOTIDE SEQUENCE [LARGE SCALE GENOMIC DNA]</scope>
    <source>
        <strain evidence="1 2">LHW63015</strain>
    </source>
</reference>
<dbReference type="OrthoDB" id="9804203at2"/>
<dbReference type="RefSeq" id="WP_113979676.1">
    <property type="nucleotide sequence ID" value="NZ_QMEY01000002.1"/>
</dbReference>
<gene>
    <name evidence="1" type="ORF">DP939_06460</name>
</gene>
<dbReference type="Pfam" id="PF00216">
    <property type="entry name" value="Bac_DNA_binding"/>
    <property type="match status" value="1"/>
</dbReference>
<dbReference type="SUPFAM" id="SSF47729">
    <property type="entry name" value="IHF-like DNA-binding proteins"/>
    <property type="match status" value="1"/>
</dbReference>
<dbReference type="InterPro" id="IPR000119">
    <property type="entry name" value="Hist_DNA-bd"/>
</dbReference>
<organism evidence="1 2">
    <name type="scientific">Spongiactinospora rosea</name>
    <dbReference type="NCBI Taxonomy" id="2248750"/>
    <lineage>
        <taxon>Bacteria</taxon>
        <taxon>Bacillati</taxon>
        <taxon>Actinomycetota</taxon>
        <taxon>Actinomycetes</taxon>
        <taxon>Streptosporangiales</taxon>
        <taxon>Streptosporangiaceae</taxon>
        <taxon>Spongiactinospora</taxon>
    </lineage>
</organism>
<keyword evidence="2" id="KW-1185">Reference proteome</keyword>
<evidence type="ECO:0000313" key="2">
    <source>
        <dbReference type="Proteomes" id="UP000253303"/>
    </source>
</evidence>
<dbReference type="Gene3D" id="4.10.520.10">
    <property type="entry name" value="IHF-like DNA-binding proteins"/>
    <property type="match status" value="1"/>
</dbReference>
<dbReference type="InterPro" id="IPR010992">
    <property type="entry name" value="IHF-like_DNA-bd_dom_sf"/>
</dbReference>
<sequence>MTFVGFGAWKLTHRKATVRRKPGTGEPLPKPAYWVPMWTPGNGFKEAVRASGLTIEAR</sequence>
<dbReference type="Proteomes" id="UP000253303">
    <property type="component" value="Unassembled WGS sequence"/>
</dbReference>
<accession>A0A366M590</accession>
<dbReference type="AlphaFoldDB" id="A0A366M590"/>
<dbReference type="EMBL" id="QMEY01000002">
    <property type="protein sequence ID" value="RBQ20719.1"/>
    <property type="molecule type" value="Genomic_DNA"/>
</dbReference>
<dbReference type="GO" id="GO:0030527">
    <property type="term" value="F:structural constituent of chromatin"/>
    <property type="evidence" value="ECO:0007669"/>
    <property type="project" value="InterPro"/>
</dbReference>
<name>A0A366M590_9ACTN</name>
<protein>
    <submittedName>
        <fullName evidence="1">Uncharacterized protein</fullName>
    </submittedName>
</protein>